<dbReference type="PRINTS" id="PR00412">
    <property type="entry name" value="EPOXHYDRLASE"/>
</dbReference>
<evidence type="ECO:0000256" key="2">
    <source>
        <dbReference type="ARBA" id="ARBA00038334"/>
    </source>
</evidence>
<accession>A0A0D7BMM1</accession>
<dbReference type="Pfam" id="PF12697">
    <property type="entry name" value="Abhydrolase_6"/>
    <property type="match status" value="1"/>
</dbReference>
<dbReference type="InterPro" id="IPR000639">
    <property type="entry name" value="Epox_hydrolase-like"/>
</dbReference>
<dbReference type="OrthoDB" id="408373at2759"/>
<organism evidence="4 5">
    <name type="scientific">Cylindrobasidium torrendii FP15055 ss-10</name>
    <dbReference type="NCBI Taxonomy" id="1314674"/>
    <lineage>
        <taxon>Eukaryota</taxon>
        <taxon>Fungi</taxon>
        <taxon>Dikarya</taxon>
        <taxon>Basidiomycota</taxon>
        <taxon>Agaricomycotina</taxon>
        <taxon>Agaricomycetes</taxon>
        <taxon>Agaricomycetidae</taxon>
        <taxon>Agaricales</taxon>
        <taxon>Marasmiineae</taxon>
        <taxon>Physalacriaceae</taxon>
        <taxon>Cylindrobasidium</taxon>
    </lineage>
</organism>
<dbReference type="SUPFAM" id="SSF53474">
    <property type="entry name" value="alpha/beta-Hydrolases"/>
    <property type="match status" value="1"/>
</dbReference>
<name>A0A0D7BMM1_9AGAR</name>
<dbReference type="GO" id="GO:0016787">
    <property type="term" value="F:hydrolase activity"/>
    <property type="evidence" value="ECO:0007669"/>
    <property type="project" value="UniProtKB-KW"/>
</dbReference>
<dbReference type="InterPro" id="IPR029058">
    <property type="entry name" value="AB_hydrolase_fold"/>
</dbReference>
<gene>
    <name evidence="4" type="ORF">CYLTODRAFT_391382</name>
</gene>
<evidence type="ECO:0000256" key="1">
    <source>
        <dbReference type="ARBA" id="ARBA00022801"/>
    </source>
</evidence>
<reference evidence="4 5" key="1">
    <citation type="journal article" date="2015" name="Fungal Genet. Biol.">
        <title>Evolution of novel wood decay mechanisms in Agaricales revealed by the genome sequences of Fistulina hepatica and Cylindrobasidium torrendii.</title>
        <authorList>
            <person name="Floudas D."/>
            <person name="Held B.W."/>
            <person name="Riley R."/>
            <person name="Nagy L.G."/>
            <person name="Koehler G."/>
            <person name="Ransdell A.S."/>
            <person name="Younus H."/>
            <person name="Chow J."/>
            <person name="Chiniquy J."/>
            <person name="Lipzen A."/>
            <person name="Tritt A."/>
            <person name="Sun H."/>
            <person name="Haridas S."/>
            <person name="LaButti K."/>
            <person name="Ohm R.A."/>
            <person name="Kues U."/>
            <person name="Blanchette R.A."/>
            <person name="Grigoriev I.V."/>
            <person name="Minto R.E."/>
            <person name="Hibbett D.S."/>
        </authorList>
    </citation>
    <scope>NUCLEOTIDE SEQUENCE [LARGE SCALE GENOMIC DNA]</scope>
    <source>
        <strain evidence="4 5">FP15055 ss-10</strain>
    </source>
</reference>
<sequence length="324" mass="36577">MEQFEKNVSVSRGLNYRYYYTPAVGDNITLLLLHGFPSLGSDWDKQFLFFKEKGFGVVAPDLLGYGGTAKPSDALDYRHSLIARDVIDILDAEGIAGRIVSISHDWGSCLNSRVANYYGDRFVGFAFLAVGYIYFTENRFDEYLAQAKAVVGYESGGYMKFFSEPDAAQIIEEHFDSFLHHLYPKDPAIWRNDMCPVGALKPNILADKKPELADYVTESDLETYRKNFLTGGLTGPLNWYKIYTSDILANDNKQISEEQARISKPVFVAPCLQDKACIALFTEKGTAMYCSDLKVQTYDTGHWVIKEAADSLNQDLLAWIKDKF</sequence>
<protein>
    <submittedName>
        <fullName evidence="4">Alpha/beta-hydrolase</fullName>
    </submittedName>
</protein>
<dbReference type="AlphaFoldDB" id="A0A0D7BMM1"/>
<feature type="domain" description="AB hydrolase-1" evidence="3">
    <location>
        <begin position="30"/>
        <end position="309"/>
    </location>
</feature>
<dbReference type="Gene3D" id="3.40.50.1820">
    <property type="entry name" value="alpha/beta hydrolase"/>
    <property type="match status" value="1"/>
</dbReference>
<proteinExistence type="inferred from homology"/>
<keyword evidence="1 4" id="KW-0378">Hydrolase</keyword>
<evidence type="ECO:0000259" key="3">
    <source>
        <dbReference type="Pfam" id="PF12697"/>
    </source>
</evidence>
<keyword evidence="5" id="KW-1185">Reference proteome</keyword>
<dbReference type="STRING" id="1314674.A0A0D7BMM1"/>
<dbReference type="InterPro" id="IPR000073">
    <property type="entry name" value="AB_hydrolase_1"/>
</dbReference>
<dbReference type="EMBL" id="KN880462">
    <property type="protein sequence ID" value="KIY70841.1"/>
    <property type="molecule type" value="Genomic_DNA"/>
</dbReference>
<evidence type="ECO:0000313" key="5">
    <source>
        <dbReference type="Proteomes" id="UP000054007"/>
    </source>
</evidence>
<dbReference type="Proteomes" id="UP000054007">
    <property type="component" value="Unassembled WGS sequence"/>
</dbReference>
<evidence type="ECO:0000313" key="4">
    <source>
        <dbReference type="EMBL" id="KIY70841.1"/>
    </source>
</evidence>
<comment type="similarity">
    <text evidence="2">Belongs to the AB hydrolase superfamily. Epoxide hydrolase family.</text>
</comment>
<dbReference type="PANTHER" id="PTHR43329">
    <property type="entry name" value="EPOXIDE HYDROLASE"/>
    <property type="match status" value="1"/>
</dbReference>